<comment type="caution">
    <text evidence="1">The sequence shown here is derived from an EMBL/GenBank/DDBJ whole genome shotgun (WGS) entry which is preliminary data.</text>
</comment>
<name>A0ABU8WN60_9BURK</name>
<gene>
    <name evidence="1" type="primary">puhC</name>
    <name evidence="1" type="ORF">WKW82_19450</name>
</gene>
<keyword evidence="2" id="KW-1185">Reference proteome</keyword>
<evidence type="ECO:0000313" key="2">
    <source>
        <dbReference type="Proteomes" id="UP001385892"/>
    </source>
</evidence>
<reference evidence="1 2" key="1">
    <citation type="submission" date="2024-03" db="EMBL/GenBank/DDBJ databases">
        <title>Novel species of the genus Variovorax.</title>
        <authorList>
            <person name="Liu Q."/>
            <person name="Xin Y.-H."/>
        </authorList>
    </citation>
    <scope>NUCLEOTIDE SEQUENCE [LARGE SCALE GENOMIC DNA]</scope>
    <source>
        <strain evidence="1 2">KACC 18900</strain>
    </source>
</reference>
<dbReference type="Proteomes" id="UP001385892">
    <property type="component" value="Unassembled WGS sequence"/>
</dbReference>
<dbReference type="InterPro" id="IPR017495">
    <property type="entry name" value="PuhC"/>
</dbReference>
<dbReference type="EMBL" id="JBBKZT010000008">
    <property type="protein sequence ID" value="MEJ8848844.1"/>
    <property type="molecule type" value="Genomic_DNA"/>
</dbReference>
<dbReference type="NCBIfam" id="TIGR03054">
    <property type="entry name" value="photo_alph_chp1"/>
    <property type="match status" value="1"/>
</dbReference>
<accession>A0ABU8WN60</accession>
<evidence type="ECO:0000313" key="1">
    <source>
        <dbReference type="EMBL" id="MEJ8848844.1"/>
    </source>
</evidence>
<proteinExistence type="predicted"/>
<dbReference type="RefSeq" id="WP_340343961.1">
    <property type="nucleotide sequence ID" value="NZ_JBBKZT010000008.1"/>
</dbReference>
<protein>
    <submittedName>
        <fullName evidence="1">Photosynthetic complex assembly protein PuhC</fullName>
    </submittedName>
</protein>
<organism evidence="1 2">
    <name type="scientific">Variovorax rhizosphaerae</name>
    <dbReference type="NCBI Taxonomy" id="1836200"/>
    <lineage>
        <taxon>Bacteria</taxon>
        <taxon>Pseudomonadati</taxon>
        <taxon>Pseudomonadota</taxon>
        <taxon>Betaproteobacteria</taxon>
        <taxon>Burkholderiales</taxon>
        <taxon>Comamonadaceae</taxon>
        <taxon>Variovorax</taxon>
    </lineage>
</organism>
<sequence>MLAALGAVVVSTVIGVSFVRLTGIGVVHVPDAAPVSVREFRFEDQSNGGILVRDARTGNVVHTVAPETNGFLRGTMRGLARERHRRGIGPETPFRMIGRADGKLTLEDPTTGRRVDLGSFGPTNAAVFADLMVEQPATR</sequence>